<keyword evidence="1" id="KW-0472">Membrane</keyword>
<dbReference type="AlphaFoldDB" id="A0A4Y9VU76"/>
<accession>A0A4Y9VU76</accession>
<gene>
    <name evidence="2" type="ORF">C3Y98_04335</name>
</gene>
<evidence type="ECO:0000313" key="3">
    <source>
        <dbReference type="Proteomes" id="UP000297706"/>
    </source>
</evidence>
<keyword evidence="1" id="KW-1133">Transmembrane helix</keyword>
<dbReference type="Proteomes" id="UP000297706">
    <property type="component" value="Unassembled WGS sequence"/>
</dbReference>
<comment type="caution">
    <text evidence="2">The sequence shown here is derived from an EMBL/GenBank/DDBJ whole genome shotgun (WGS) entry which is preliminary data.</text>
</comment>
<feature type="transmembrane region" description="Helical" evidence="1">
    <location>
        <begin position="37"/>
        <end position="57"/>
    </location>
</feature>
<proteinExistence type="predicted"/>
<feature type="transmembrane region" description="Helical" evidence="1">
    <location>
        <begin position="77"/>
        <end position="101"/>
    </location>
</feature>
<keyword evidence="1" id="KW-0812">Transmembrane</keyword>
<organism evidence="2 3">
    <name type="scientific">Methylotenera oryzisoli</name>
    <dbReference type="NCBI Taxonomy" id="2080758"/>
    <lineage>
        <taxon>Bacteria</taxon>
        <taxon>Pseudomonadati</taxon>
        <taxon>Pseudomonadota</taxon>
        <taxon>Betaproteobacteria</taxon>
        <taxon>Nitrosomonadales</taxon>
        <taxon>Methylophilaceae</taxon>
        <taxon>Methylotenera</taxon>
    </lineage>
</organism>
<keyword evidence="3" id="KW-1185">Reference proteome</keyword>
<sequence>MNFLEWILNLVSSIASLWNRSSYNFINEHRAYERRILIYTVIAVILMLAAMLITPSLEMQSTDGIKHATYIVYKCIGIGALLLGLCFSIASFWNAAGLIYFRYKNGISN</sequence>
<dbReference type="EMBL" id="PQVH01000006">
    <property type="protein sequence ID" value="TFW72339.1"/>
    <property type="molecule type" value="Genomic_DNA"/>
</dbReference>
<name>A0A4Y9VU76_9PROT</name>
<evidence type="ECO:0000256" key="1">
    <source>
        <dbReference type="SAM" id="Phobius"/>
    </source>
</evidence>
<dbReference type="RefSeq" id="WP_135276880.1">
    <property type="nucleotide sequence ID" value="NZ_PQVH01000006.1"/>
</dbReference>
<dbReference type="OrthoDB" id="9872848at2"/>
<reference evidence="2 3" key="1">
    <citation type="submission" date="2018-02" db="EMBL/GenBank/DDBJ databases">
        <title>A novel lanthanide dependent methylotroph, Methylotenera sp. La3113.</title>
        <authorList>
            <person name="Lv H."/>
            <person name="Tani A."/>
        </authorList>
    </citation>
    <scope>NUCLEOTIDE SEQUENCE [LARGE SCALE GENOMIC DNA]</scope>
    <source>
        <strain evidence="2 3">La3113</strain>
    </source>
</reference>
<protein>
    <submittedName>
        <fullName evidence="2">Uncharacterized protein</fullName>
    </submittedName>
</protein>
<evidence type="ECO:0000313" key="2">
    <source>
        <dbReference type="EMBL" id="TFW72339.1"/>
    </source>
</evidence>